<evidence type="ECO:0008006" key="4">
    <source>
        <dbReference type="Google" id="ProtNLM"/>
    </source>
</evidence>
<evidence type="ECO:0000256" key="1">
    <source>
        <dbReference type="SAM" id="MobiDB-lite"/>
    </source>
</evidence>
<dbReference type="AlphaFoldDB" id="K7A0U5"/>
<evidence type="ECO:0000313" key="3">
    <source>
        <dbReference type="Proteomes" id="UP000006322"/>
    </source>
</evidence>
<reference evidence="3" key="1">
    <citation type="journal article" date="2014" name="Environ. Microbiol.">
        <title>Comparative genomics of the marine bacterial genus Glaciecola reveals the high degree of genomic diversity and genomic characteristic for cold adaptation.</title>
        <authorList>
            <person name="Qin Q.L."/>
            <person name="Xie B.B."/>
            <person name="Yu Y."/>
            <person name="Shu Y.L."/>
            <person name="Rong J.C."/>
            <person name="Zhang Y.J."/>
            <person name="Zhao D.L."/>
            <person name="Chen X.L."/>
            <person name="Zhang X.Y."/>
            <person name="Chen B."/>
            <person name="Zhou B.C."/>
            <person name="Zhang Y.Z."/>
        </authorList>
    </citation>
    <scope>NUCLEOTIDE SEQUENCE [LARGE SCALE GENOMIC DNA]</scope>
    <source>
        <strain evidence="3">LMG 21857</strain>
    </source>
</reference>
<proteinExistence type="predicted"/>
<dbReference type="Pfam" id="PF11661">
    <property type="entry name" value="DUF2986"/>
    <property type="match status" value="1"/>
</dbReference>
<feature type="compositionally biased region" description="Basic residues" evidence="1">
    <location>
        <begin position="1"/>
        <end position="16"/>
    </location>
</feature>
<protein>
    <recommendedName>
        <fullName evidence="4">DUF2986 domain-containing protein</fullName>
    </recommendedName>
</protein>
<name>K7A0U5_9ALTE</name>
<comment type="caution">
    <text evidence="2">The sequence shown here is derived from an EMBL/GenBank/DDBJ whole genome shotgun (WGS) entry which is preliminary data.</text>
</comment>
<keyword evidence="3" id="KW-1185">Reference proteome</keyword>
<dbReference type="EMBL" id="BAER01000113">
    <property type="protein sequence ID" value="GAC34588.1"/>
    <property type="molecule type" value="Genomic_DNA"/>
</dbReference>
<gene>
    <name evidence="2" type="ORF">GPLA_3703</name>
</gene>
<evidence type="ECO:0000313" key="2">
    <source>
        <dbReference type="EMBL" id="GAC34588.1"/>
    </source>
</evidence>
<accession>K7A0U5</accession>
<sequence>MNRKKKLTQIHKKRIKAVAAKSSGKKKSGYVSKAERAKLEQVAESENNGQADTE</sequence>
<organism evidence="2 3">
    <name type="scientific">Paraglaciecola polaris LMG 21857</name>
    <dbReference type="NCBI Taxonomy" id="1129793"/>
    <lineage>
        <taxon>Bacteria</taxon>
        <taxon>Pseudomonadati</taxon>
        <taxon>Pseudomonadota</taxon>
        <taxon>Gammaproteobacteria</taxon>
        <taxon>Alteromonadales</taxon>
        <taxon>Alteromonadaceae</taxon>
        <taxon>Paraglaciecola</taxon>
    </lineage>
</organism>
<feature type="compositionally biased region" description="Polar residues" evidence="1">
    <location>
        <begin position="44"/>
        <end position="54"/>
    </location>
</feature>
<dbReference type="RefSeq" id="WP_007106353.1">
    <property type="nucleotide sequence ID" value="NZ_BAER01000113.1"/>
</dbReference>
<feature type="region of interest" description="Disordered" evidence="1">
    <location>
        <begin position="1"/>
        <end position="54"/>
    </location>
</feature>
<dbReference type="InterPro" id="IPR021677">
    <property type="entry name" value="DUF2986"/>
</dbReference>
<dbReference type="Proteomes" id="UP000006322">
    <property type="component" value="Unassembled WGS sequence"/>
</dbReference>